<dbReference type="EC" id="2.5.1.78" evidence="3 7"/>
<dbReference type="EMBL" id="JEMY01000058">
    <property type="protein sequence ID" value="EXI85203.1"/>
    <property type="molecule type" value="Genomic_DNA"/>
</dbReference>
<gene>
    <name evidence="7 8" type="primary">ribH</name>
    <name evidence="8" type="ORF">AW11_03657</name>
</gene>
<evidence type="ECO:0000256" key="3">
    <source>
        <dbReference type="ARBA" id="ARBA00012664"/>
    </source>
</evidence>
<dbReference type="PATRIC" id="fig|1454004.3.peg.3764"/>
<dbReference type="InterPro" id="IPR002180">
    <property type="entry name" value="LS/RS"/>
</dbReference>
<comment type="function">
    <text evidence="7">Catalyzes the formation of 6,7-dimethyl-8-ribityllumazine by condensation of 5-amino-6-(D-ribitylamino)uracil with 3,4-dihydroxy-2-butanone 4-phosphate. This is the penultimate step in the biosynthesis of riboflavin.</text>
</comment>
<dbReference type="GO" id="GO:0009349">
    <property type="term" value="C:riboflavin synthase complex"/>
    <property type="evidence" value="ECO:0007669"/>
    <property type="project" value="UniProtKB-UniRule"/>
</dbReference>
<evidence type="ECO:0000256" key="1">
    <source>
        <dbReference type="ARBA" id="ARBA00004917"/>
    </source>
</evidence>
<keyword evidence="5 7" id="KW-0808">Transferase</keyword>
<dbReference type="AlphaFoldDB" id="A0A011NR19"/>
<dbReference type="PANTHER" id="PTHR21058:SF0">
    <property type="entry name" value="6,7-DIMETHYL-8-RIBITYLLUMAZINE SYNTHASE"/>
    <property type="match status" value="1"/>
</dbReference>
<dbReference type="Proteomes" id="UP000022141">
    <property type="component" value="Unassembled WGS sequence"/>
</dbReference>
<proteinExistence type="inferred from homology"/>
<reference evidence="8" key="1">
    <citation type="submission" date="2014-02" db="EMBL/GenBank/DDBJ databases">
        <title>Expanding our view of genomic diversity in Candidatus Accumulibacter clades.</title>
        <authorList>
            <person name="Skennerton C.T."/>
            <person name="Barr J.J."/>
            <person name="Slater F.R."/>
            <person name="Bond P.L."/>
            <person name="Tyson G.W."/>
        </authorList>
    </citation>
    <scope>NUCLEOTIDE SEQUENCE [LARGE SCALE GENOMIC DNA]</scope>
</reference>
<dbReference type="UniPathway" id="UPA00275">
    <property type="reaction ID" value="UER00404"/>
</dbReference>
<feature type="binding site" evidence="7">
    <location>
        <position position="40"/>
    </location>
    <ligand>
        <name>5-amino-6-(D-ribitylamino)uracil</name>
        <dbReference type="ChEBI" id="CHEBI:15934"/>
    </ligand>
</feature>
<comment type="catalytic activity">
    <reaction evidence="6 7">
        <text>(2S)-2-hydroxy-3-oxobutyl phosphate + 5-amino-6-(D-ribitylamino)uracil = 6,7-dimethyl-8-(1-D-ribityl)lumazine + phosphate + 2 H2O + H(+)</text>
        <dbReference type="Rhea" id="RHEA:26152"/>
        <dbReference type="ChEBI" id="CHEBI:15377"/>
        <dbReference type="ChEBI" id="CHEBI:15378"/>
        <dbReference type="ChEBI" id="CHEBI:15934"/>
        <dbReference type="ChEBI" id="CHEBI:43474"/>
        <dbReference type="ChEBI" id="CHEBI:58201"/>
        <dbReference type="ChEBI" id="CHEBI:58830"/>
        <dbReference type="EC" id="2.5.1.78"/>
    </reaction>
</comment>
<dbReference type="STRING" id="1454004.AW11_03657"/>
<protein>
    <recommendedName>
        <fullName evidence="3 7">6,7-dimethyl-8-ribityllumazine synthase</fullName>
        <shortName evidence="7">DMRL synthase</shortName>
        <shortName evidence="7">LS</shortName>
        <shortName evidence="7">Lumazine synthase</shortName>
        <ecNumber evidence="3 7">2.5.1.78</ecNumber>
    </recommendedName>
</protein>
<dbReference type="Gene3D" id="3.40.50.960">
    <property type="entry name" value="Lumazine/riboflavin synthase"/>
    <property type="match status" value="1"/>
</dbReference>
<evidence type="ECO:0000256" key="2">
    <source>
        <dbReference type="ARBA" id="ARBA00007424"/>
    </source>
</evidence>
<keyword evidence="4 7" id="KW-0686">Riboflavin biosynthesis</keyword>
<comment type="similarity">
    <text evidence="2 7">Belongs to the DMRL synthase family.</text>
</comment>
<evidence type="ECO:0000256" key="7">
    <source>
        <dbReference type="HAMAP-Rule" id="MF_00178"/>
    </source>
</evidence>
<dbReference type="GO" id="GO:0000906">
    <property type="term" value="F:6,7-dimethyl-8-ribityllumazine synthase activity"/>
    <property type="evidence" value="ECO:0007669"/>
    <property type="project" value="UniProtKB-UniRule"/>
</dbReference>
<feature type="binding site" evidence="7">
    <location>
        <position position="131"/>
    </location>
    <ligand>
        <name>5-amino-6-(D-ribitylamino)uracil</name>
        <dbReference type="ChEBI" id="CHEBI:15934"/>
    </ligand>
</feature>
<feature type="binding site" evidence="7">
    <location>
        <begin position="74"/>
        <end position="76"/>
    </location>
    <ligand>
        <name>5-amino-6-(D-ribitylamino)uracil</name>
        <dbReference type="ChEBI" id="CHEBI:15934"/>
    </ligand>
</feature>
<dbReference type="NCBIfam" id="TIGR00114">
    <property type="entry name" value="lumazine-synth"/>
    <property type="match status" value="1"/>
</dbReference>
<comment type="pathway">
    <text evidence="1 7">Cofactor biosynthesis; riboflavin biosynthesis; riboflavin from 2-hydroxy-3-oxobutyl phosphate and 5-amino-6-(D-ribitylamino)uracil: step 1/2.</text>
</comment>
<dbReference type="GO" id="GO:0005829">
    <property type="term" value="C:cytosol"/>
    <property type="evidence" value="ECO:0007669"/>
    <property type="project" value="TreeGrafter"/>
</dbReference>
<evidence type="ECO:0000313" key="9">
    <source>
        <dbReference type="Proteomes" id="UP000022141"/>
    </source>
</evidence>
<dbReference type="InterPro" id="IPR036467">
    <property type="entry name" value="LS/RS_sf"/>
</dbReference>
<feature type="binding site" evidence="7">
    <location>
        <begin position="103"/>
        <end position="104"/>
    </location>
    <ligand>
        <name>(2S)-2-hydroxy-3-oxobutyl phosphate</name>
        <dbReference type="ChEBI" id="CHEBI:58830"/>
    </ligand>
</feature>
<evidence type="ECO:0000256" key="6">
    <source>
        <dbReference type="ARBA" id="ARBA00048785"/>
    </source>
</evidence>
<organism evidence="8 9">
    <name type="scientific">Accumulibacter regalis</name>
    <dbReference type="NCBI Taxonomy" id="522306"/>
    <lineage>
        <taxon>Bacteria</taxon>
        <taxon>Pseudomonadati</taxon>
        <taxon>Pseudomonadota</taxon>
        <taxon>Betaproteobacteria</taxon>
        <taxon>Candidatus Accumulibacter</taxon>
    </lineage>
</organism>
<dbReference type="SUPFAM" id="SSF52121">
    <property type="entry name" value="Lumazine synthase"/>
    <property type="match status" value="1"/>
</dbReference>
<accession>A0A011NR19</accession>
<feature type="binding site" evidence="7">
    <location>
        <position position="145"/>
    </location>
    <ligand>
        <name>(2S)-2-hydroxy-3-oxobutyl phosphate</name>
        <dbReference type="ChEBI" id="CHEBI:58830"/>
    </ligand>
</feature>
<dbReference type="InterPro" id="IPR034964">
    <property type="entry name" value="LS"/>
</dbReference>
<name>A0A011NR19_ACCRE</name>
<evidence type="ECO:0000256" key="4">
    <source>
        <dbReference type="ARBA" id="ARBA00022619"/>
    </source>
</evidence>
<dbReference type="Pfam" id="PF00885">
    <property type="entry name" value="DMRL_synthase"/>
    <property type="match status" value="1"/>
</dbReference>
<feature type="binding site" evidence="7">
    <location>
        <begin position="98"/>
        <end position="100"/>
    </location>
    <ligand>
        <name>5-amino-6-(D-ribitylamino)uracil</name>
        <dbReference type="ChEBI" id="CHEBI:15934"/>
    </ligand>
</feature>
<dbReference type="CDD" id="cd09209">
    <property type="entry name" value="Lumazine_synthase-I"/>
    <property type="match status" value="1"/>
</dbReference>
<dbReference type="eggNOG" id="COG0054">
    <property type="taxonomic scope" value="Bacteria"/>
</dbReference>
<dbReference type="PANTHER" id="PTHR21058">
    <property type="entry name" value="6,7-DIMETHYL-8-RIBITYLLUMAZINE SYNTHASE DMRL SYNTHASE LUMAZINE SYNTHASE"/>
    <property type="match status" value="1"/>
</dbReference>
<evidence type="ECO:0000313" key="8">
    <source>
        <dbReference type="EMBL" id="EXI85203.1"/>
    </source>
</evidence>
<dbReference type="HAMAP" id="MF_00178">
    <property type="entry name" value="Lumazine_synth"/>
    <property type="match status" value="1"/>
</dbReference>
<comment type="caution">
    <text evidence="8">The sequence shown here is derived from an EMBL/GenBank/DDBJ whole genome shotgun (WGS) entry which is preliminary data.</text>
</comment>
<dbReference type="GO" id="GO:0009231">
    <property type="term" value="P:riboflavin biosynthetic process"/>
    <property type="evidence" value="ECO:0007669"/>
    <property type="project" value="UniProtKB-UniRule"/>
</dbReference>
<feature type="active site" description="Proton donor" evidence="7">
    <location>
        <position position="106"/>
    </location>
</feature>
<keyword evidence="9" id="KW-1185">Reference proteome</keyword>
<evidence type="ECO:0000256" key="5">
    <source>
        <dbReference type="ARBA" id="ARBA00022679"/>
    </source>
</evidence>
<sequence length="171" mass="18073">MSTQTTRDKTVPVRGGENIHEYDASLDGDGLAIGIVMSRFSQDIGEGLLSASLSELQRLGVDEARITLATVPGALEIPLALQAMAQSGRFDALIALGAVIRGETYHFEIVANDSCRGLMEVQLDSGVPIANGILTCEDDDQALARMQQKGADCAQVAVEMANLLAVLGERS</sequence>